<evidence type="ECO:0000256" key="9">
    <source>
        <dbReference type="ARBA" id="ARBA00023136"/>
    </source>
</evidence>
<comment type="caution">
    <text evidence="11">The sequence shown here is derived from an EMBL/GenBank/DDBJ whole genome shotgun (WGS) entry which is preliminary data.</text>
</comment>
<keyword evidence="4" id="KW-1003">Cell membrane</keyword>
<keyword evidence="5 10" id="KW-0145">Chemotaxis</keyword>
<sequence>MAAKTDTSEPKKGGKGWIAALALTSLVAIGTGGGLGLYLLSTVEKAVDVKKKDEEDKAVKVLKYTGDLALRSVGSVVTNLADTRDAWVRLESSVVFTAGAVPNPDVALAEIRADILAYLRTVTLRQIEGASGLQHLREDLNERVALRTKGQVRELIVEMLVVQ</sequence>
<evidence type="ECO:0000313" key="12">
    <source>
        <dbReference type="Proteomes" id="UP001549145"/>
    </source>
</evidence>
<reference evidence="11 12" key="1">
    <citation type="submission" date="2024-06" db="EMBL/GenBank/DDBJ databases">
        <title>Genomic Encyclopedia of Type Strains, Phase IV (KMG-IV): sequencing the most valuable type-strain genomes for metagenomic binning, comparative biology and taxonomic classification.</title>
        <authorList>
            <person name="Goeker M."/>
        </authorList>
    </citation>
    <scope>NUCLEOTIDE SEQUENCE [LARGE SCALE GENOMIC DNA]</scope>
    <source>
        <strain evidence="11 12">DSM 21331</strain>
    </source>
</reference>
<keyword evidence="12" id="KW-1185">Reference proteome</keyword>
<keyword evidence="9 10" id="KW-0472">Membrane</keyword>
<dbReference type="InterPro" id="IPR005503">
    <property type="entry name" value="FliL"/>
</dbReference>
<name>A0ABV2L1M9_9HYPH</name>
<keyword evidence="8 10" id="KW-1133">Transmembrane helix</keyword>
<evidence type="ECO:0000256" key="1">
    <source>
        <dbReference type="ARBA" id="ARBA00002254"/>
    </source>
</evidence>
<evidence type="ECO:0000256" key="2">
    <source>
        <dbReference type="ARBA" id="ARBA00004162"/>
    </source>
</evidence>
<evidence type="ECO:0000256" key="3">
    <source>
        <dbReference type="ARBA" id="ARBA00008281"/>
    </source>
</evidence>
<keyword evidence="6 10" id="KW-0812">Transmembrane</keyword>
<keyword evidence="11" id="KW-0969">Cilium</keyword>
<protein>
    <recommendedName>
        <fullName evidence="10">Flagellar protein FliL</fullName>
    </recommendedName>
</protein>
<comment type="subcellular location">
    <subcellularLocation>
        <location evidence="10">Cell inner membrane</location>
    </subcellularLocation>
    <subcellularLocation>
        <location evidence="2">Cell membrane</location>
        <topology evidence="2">Single-pass membrane protein</topology>
    </subcellularLocation>
</comment>
<comment type="similarity">
    <text evidence="3 10">Belongs to the FliL family.</text>
</comment>
<evidence type="ECO:0000256" key="10">
    <source>
        <dbReference type="RuleBase" id="RU364125"/>
    </source>
</evidence>
<keyword evidence="10" id="KW-0997">Cell inner membrane</keyword>
<evidence type="ECO:0000313" key="11">
    <source>
        <dbReference type="EMBL" id="MET3690676.1"/>
    </source>
</evidence>
<comment type="function">
    <text evidence="1 10">Controls the rotational direction of flagella during chemotaxis.</text>
</comment>
<evidence type="ECO:0000256" key="7">
    <source>
        <dbReference type="ARBA" id="ARBA00022779"/>
    </source>
</evidence>
<organism evidence="11 12">
    <name type="scientific">Methylobacterium goesingense</name>
    <dbReference type="NCBI Taxonomy" id="243690"/>
    <lineage>
        <taxon>Bacteria</taxon>
        <taxon>Pseudomonadati</taxon>
        <taxon>Pseudomonadota</taxon>
        <taxon>Alphaproteobacteria</taxon>
        <taxon>Hyphomicrobiales</taxon>
        <taxon>Methylobacteriaceae</taxon>
        <taxon>Methylobacterium</taxon>
    </lineage>
</organism>
<dbReference type="Pfam" id="PF03748">
    <property type="entry name" value="FliL"/>
    <property type="match status" value="1"/>
</dbReference>
<evidence type="ECO:0000256" key="8">
    <source>
        <dbReference type="ARBA" id="ARBA00022989"/>
    </source>
</evidence>
<keyword evidence="11" id="KW-0282">Flagellum</keyword>
<evidence type="ECO:0000256" key="6">
    <source>
        <dbReference type="ARBA" id="ARBA00022692"/>
    </source>
</evidence>
<keyword evidence="7 10" id="KW-0283">Flagellar rotation</keyword>
<dbReference type="RefSeq" id="WP_238279936.1">
    <property type="nucleotide sequence ID" value="NZ_BPQL01000069.1"/>
</dbReference>
<gene>
    <name evidence="11" type="ORF">ABID43_000195</name>
</gene>
<feature type="transmembrane region" description="Helical" evidence="10">
    <location>
        <begin position="17"/>
        <end position="40"/>
    </location>
</feature>
<dbReference type="Proteomes" id="UP001549145">
    <property type="component" value="Unassembled WGS sequence"/>
</dbReference>
<evidence type="ECO:0000256" key="5">
    <source>
        <dbReference type="ARBA" id="ARBA00022500"/>
    </source>
</evidence>
<accession>A0ABV2L1M9</accession>
<proteinExistence type="inferred from homology"/>
<dbReference type="EMBL" id="JBEPMM010000001">
    <property type="protein sequence ID" value="MET3690676.1"/>
    <property type="molecule type" value="Genomic_DNA"/>
</dbReference>
<keyword evidence="11" id="KW-0966">Cell projection</keyword>
<evidence type="ECO:0000256" key="4">
    <source>
        <dbReference type="ARBA" id="ARBA00022475"/>
    </source>
</evidence>